<feature type="region of interest" description="Disordered" evidence="7">
    <location>
        <begin position="1"/>
        <end position="23"/>
    </location>
</feature>
<evidence type="ECO:0000256" key="4">
    <source>
        <dbReference type="ARBA" id="ARBA00023163"/>
    </source>
</evidence>
<evidence type="ECO:0000256" key="2">
    <source>
        <dbReference type="ARBA" id="ARBA00022884"/>
    </source>
</evidence>
<evidence type="ECO:0008006" key="12">
    <source>
        <dbReference type="Google" id="ProtNLM"/>
    </source>
</evidence>
<comment type="caution">
    <text evidence="10">The sequence shown here is derived from an EMBL/GenBank/DDBJ whole genome shotgun (WGS) entry which is preliminary data.</text>
</comment>
<dbReference type="Proteomes" id="UP001279734">
    <property type="component" value="Unassembled WGS sequence"/>
</dbReference>
<dbReference type="InterPro" id="IPR006630">
    <property type="entry name" value="La_HTH"/>
</dbReference>
<evidence type="ECO:0000313" key="10">
    <source>
        <dbReference type="EMBL" id="GMH13421.1"/>
    </source>
</evidence>
<reference evidence="10" key="1">
    <citation type="submission" date="2023-05" db="EMBL/GenBank/DDBJ databases">
        <title>Nepenthes gracilis genome sequencing.</title>
        <authorList>
            <person name="Fukushima K."/>
        </authorList>
    </citation>
    <scope>NUCLEOTIDE SEQUENCE</scope>
    <source>
        <strain evidence="10">SING2019-196</strain>
    </source>
</reference>
<keyword evidence="5" id="KW-0539">Nucleus</keyword>
<evidence type="ECO:0000256" key="3">
    <source>
        <dbReference type="ARBA" id="ARBA00023015"/>
    </source>
</evidence>
<dbReference type="InterPro" id="IPR002344">
    <property type="entry name" value="Lupus_La"/>
</dbReference>
<keyword evidence="11" id="KW-1185">Reference proteome</keyword>
<dbReference type="InterPro" id="IPR012677">
    <property type="entry name" value="Nucleotide-bd_a/b_plait_sf"/>
</dbReference>
<evidence type="ECO:0000256" key="5">
    <source>
        <dbReference type="ARBA" id="ARBA00023242"/>
    </source>
</evidence>
<dbReference type="InterPro" id="IPR035979">
    <property type="entry name" value="RBD_domain_sf"/>
</dbReference>
<dbReference type="Gene3D" id="3.30.70.330">
    <property type="match status" value="1"/>
</dbReference>
<protein>
    <recommendedName>
        <fullName evidence="12">La-related protein 6C</fullName>
    </recommendedName>
</protein>
<name>A0AAD3SNB6_NEPGR</name>
<comment type="subcellular location">
    <subcellularLocation>
        <location evidence="1">Nucleus</location>
    </subcellularLocation>
</comment>
<dbReference type="InterPro" id="IPR036390">
    <property type="entry name" value="WH_DNA-bd_sf"/>
</dbReference>
<dbReference type="Pfam" id="PF00076">
    <property type="entry name" value="RRM_1"/>
    <property type="match status" value="1"/>
</dbReference>
<feature type="domain" description="RRM" evidence="8">
    <location>
        <begin position="193"/>
        <end position="278"/>
    </location>
</feature>
<dbReference type="GO" id="GO:1990904">
    <property type="term" value="C:ribonucleoprotein complex"/>
    <property type="evidence" value="ECO:0007669"/>
    <property type="project" value="InterPro"/>
</dbReference>
<sequence length="405" mass="45044">MSQANPEKKGRRRETPKTESKQYASATAAFKLNVHASEFIPISHTHLPFSACFPPYFQFLDGVVVGTGCFYLSDQDSCPLLPNSKLPFPKSSKNALLGDLQQKIMKQVEYLFSDLSLLANGTMEKHVSKGPEGYVPIAAIASMKKIKALVYNNHNLLTRALCSSSKLVVSDDFKKVRRRILFSENYRGDLQCRTVVAENLPDDHSYQNLQKIFGVVGSVKAIRLCHPQEADSCRSYANSNKFHALVEYENAKTAERAAENLNDERNWRKGLRVRLLLKCSPKSVLKFRKPDFNIFANYEEELRPESLEDSLLSNGSDFVADINDEGKSAGSKKAIGHDRGKAKGRGQVHNGVALLTTTTQIGRPTQCEEAKQTNMEPRMPDGTRGFAMGRGKPLNSPDPAGPYVE</sequence>
<dbReference type="AlphaFoldDB" id="A0AAD3SNB6"/>
<evidence type="ECO:0000259" key="8">
    <source>
        <dbReference type="PROSITE" id="PS50102"/>
    </source>
</evidence>
<accession>A0AAD3SNB6</accession>
<dbReference type="PANTHER" id="PTHR22792">
    <property type="entry name" value="LUPUS LA PROTEIN-RELATED"/>
    <property type="match status" value="1"/>
</dbReference>
<feature type="domain" description="HTH La-type RNA-binding" evidence="9">
    <location>
        <begin position="94"/>
        <end position="186"/>
    </location>
</feature>
<dbReference type="SMART" id="SM00360">
    <property type="entry name" value="RRM"/>
    <property type="match status" value="1"/>
</dbReference>
<evidence type="ECO:0000256" key="7">
    <source>
        <dbReference type="SAM" id="MobiDB-lite"/>
    </source>
</evidence>
<evidence type="ECO:0000256" key="1">
    <source>
        <dbReference type="ARBA" id="ARBA00004123"/>
    </source>
</evidence>
<dbReference type="SMART" id="SM00715">
    <property type="entry name" value="LA"/>
    <property type="match status" value="1"/>
</dbReference>
<dbReference type="PANTHER" id="PTHR22792:SF62">
    <property type="entry name" value="LA-RELATED PROTEIN 7"/>
    <property type="match status" value="1"/>
</dbReference>
<dbReference type="Gene3D" id="1.10.10.10">
    <property type="entry name" value="Winged helix-like DNA-binding domain superfamily/Winged helix DNA-binding domain"/>
    <property type="match status" value="1"/>
</dbReference>
<dbReference type="InterPro" id="IPR036388">
    <property type="entry name" value="WH-like_DNA-bd_sf"/>
</dbReference>
<dbReference type="PROSITE" id="PS50102">
    <property type="entry name" value="RRM"/>
    <property type="match status" value="1"/>
</dbReference>
<dbReference type="GO" id="GO:0005634">
    <property type="term" value="C:nucleus"/>
    <property type="evidence" value="ECO:0007669"/>
    <property type="project" value="UniProtKB-SubCell"/>
</dbReference>
<evidence type="ECO:0000313" key="11">
    <source>
        <dbReference type="Proteomes" id="UP001279734"/>
    </source>
</evidence>
<evidence type="ECO:0000256" key="6">
    <source>
        <dbReference type="PROSITE-ProRule" id="PRU00332"/>
    </source>
</evidence>
<dbReference type="GO" id="GO:0003723">
    <property type="term" value="F:RNA binding"/>
    <property type="evidence" value="ECO:0007669"/>
    <property type="project" value="UniProtKB-UniRule"/>
</dbReference>
<dbReference type="InterPro" id="IPR000504">
    <property type="entry name" value="RRM_dom"/>
</dbReference>
<dbReference type="SUPFAM" id="SSF46785">
    <property type="entry name" value="Winged helix' DNA-binding domain"/>
    <property type="match status" value="1"/>
</dbReference>
<dbReference type="InterPro" id="IPR034878">
    <property type="entry name" value="La-rel_plant_RRM"/>
</dbReference>
<evidence type="ECO:0000259" key="9">
    <source>
        <dbReference type="PROSITE" id="PS50961"/>
    </source>
</evidence>
<keyword evidence="2 6" id="KW-0694">RNA-binding</keyword>
<dbReference type="SUPFAM" id="SSF54928">
    <property type="entry name" value="RNA-binding domain, RBD"/>
    <property type="match status" value="1"/>
</dbReference>
<dbReference type="Pfam" id="PF05383">
    <property type="entry name" value="La"/>
    <property type="match status" value="1"/>
</dbReference>
<dbReference type="CDD" id="cd12288">
    <property type="entry name" value="RRM_La_like_plant"/>
    <property type="match status" value="1"/>
</dbReference>
<dbReference type="InterPro" id="IPR045180">
    <property type="entry name" value="La_dom_prot"/>
</dbReference>
<feature type="region of interest" description="Disordered" evidence="7">
    <location>
        <begin position="361"/>
        <end position="405"/>
    </location>
</feature>
<feature type="region of interest" description="Disordered" evidence="7">
    <location>
        <begin position="324"/>
        <end position="345"/>
    </location>
</feature>
<keyword evidence="4" id="KW-0804">Transcription</keyword>
<dbReference type="EMBL" id="BSYO01000013">
    <property type="protein sequence ID" value="GMH13421.1"/>
    <property type="molecule type" value="Genomic_DNA"/>
</dbReference>
<dbReference type="GO" id="GO:0006396">
    <property type="term" value="P:RNA processing"/>
    <property type="evidence" value="ECO:0007669"/>
    <property type="project" value="InterPro"/>
</dbReference>
<organism evidence="10 11">
    <name type="scientific">Nepenthes gracilis</name>
    <name type="common">Slender pitcher plant</name>
    <dbReference type="NCBI Taxonomy" id="150966"/>
    <lineage>
        <taxon>Eukaryota</taxon>
        <taxon>Viridiplantae</taxon>
        <taxon>Streptophyta</taxon>
        <taxon>Embryophyta</taxon>
        <taxon>Tracheophyta</taxon>
        <taxon>Spermatophyta</taxon>
        <taxon>Magnoliopsida</taxon>
        <taxon>eudicotyledons</taxon>
        <taxon>Gunneridae</taxon>
        <taxon>Pentapetalae</taxon>
        <taxon>Caryophyllales</taxon>
        <taxon>Nepenthaceae</taxon>
        <taxon>Nepenthes</taxon>
    </lineage>
</organism>
<dbReference type="PROSITE" id="PS50961">
    <property type="entry name" value="HTH_LA"/>
    <property type="match status" value="1"/>
</dbReference>
<proteinExistence type="predicted"/>
<dbReference type="PRINTS" id="PR00302">
    <property type="entry name" value="LUPUSLA"/>
</dbReference>
<gene>
    <name evidence="10" type="ORF">Nepgr_015262</name>
</gene>
<keyword evidence="3" id="KW-0805">Transcription regulation</keyword>